<dbReference type="EMBL" id="CP092427">
    <property type="protein sequence ID" value="ULP39173.1"/>
    <property type="molecule type" value="Genomic_DNA"/>
</dbReference>
<dbReference type="PANTHER" id="PTHR38599:SF1">
    <property type="entry name" value="CUPIN DOMAIN PROTEIN (AFU_ORTHOLOGUE AFUA_3G13620)"/>
    <property type="match status" value="1"/>
</dbReference>
<protein>
    <submittedName>
        <fullName evidence="3">Cupin domain-containing protein</fullName>
    </submittedName>
</protein>
<organism evidence="3 4">
    <name type="scientific">Mycolicibacterium rufum</name>
    <dbReference type="NCBI Taxonomy" id="318424"/>
    <lineage>
        <taxon>Bacteria</taxon>
        <taxon>Bacillati</taxon>
        <taxon>Actinomycetota</taxon>
        <taxon>Actinomycetes</taxon>
        <taxon>Mycobacteriales</taxon>
        <taxon>Mycobacteriaceae</taxon>
        <taxon>Mycolicibacterium</taxon>
    </lineage>
</organism>
<dbReference type="Pfam" id="PF07883">
    <property type="entry name" value="Cupin_2"/>
    <property type="match status" value="1"/>
</dbReference>
<dbReference type="Gene3D" id="2.60.120.10">
    <property type="entry name" value="Jelly Rolls"/>
    <property type="match status" value="1"/>
</dbReference>
<dbReference type="InterPro" id="IPR014710">
    <property type="entry name" value="RmlC-like_jellyroll"/>
</dbReference>
<accession>A0ABY3UIK8</accession>
<dbReference type="CDD" id="cd02234">
    <property type="entry name" value="cupin_BLR7677-like"/>
    <property type="match status" value="1"/>
</dbReference>
<dbReference type="SUPFAM" id="SSF51182">
    <property type="entry name" value="RmlC-like cupins"/>
    <property type="match status" value="1"/>
</dbReference>
<keyword evidence="4" id="KW-1185">Reference proteome</keyword>
<dbReference type="InterPro" id="IPR013096">
    <property type="entry name" value="Cupin_2"/>
</dbReference>
<dbReference type="PANTHER" id="PTHR38599">
    <property type="entry name" value="CUPIN DOMAIN PROTEIN (AFU_ORTHOLOGUE AFUA_3G13620)"/>
    <property type="match status" value="1"/>
</dbReference>
<gene>
    <name evidence="3" type="ORF">MJO55_12620</name>
</gene>
<feature type="chain" id="PRO_5046092997" evidence="1">
    <location>
        <begin position="28"/>
        <end position="143"/>
    </location>
</feature>
<feature type="domain" description="Cupin type-2" evidence="2">
    <location>
        <begin position="56"/>
        <end position="128"/>
    </location>
</feature>
<evidence type="ECO:0000313" key="4">
    <source>
        <dbReference type="Proteomes" id="UP001055159"/>
    </source>
</evidence>
<evidence type="ECO:0000259" key="2">
    <source>
        <dbReference type="Pfam" id="PF07883"/>
    </source>
</evidence>
<proteinExistence type="predicted"/>
<sequence length="143" mass="14900">MIRPRVVALLTASAVTLATSCSGPAGAEPDPPAETLTPLFSQVLPSVPGQSLTSAVVTFPPGARAVPHRHGDAFVYAYVLDGSVRSQLDGQPAHTYRRGENWSEPPGAHHVLTDNTSGSEEARLLVVFIAPTGAALKTDDPGH</sequence>
<feature type="signal peptide" evidence="1">
    <location>
        <begin position="1"/>
        <end position="27"/>
    </location>
</feature>
<evidence type="ECO:0000256" key="1">
    <source>
        <dbReference type="SAM" id="SignalP"/>
    </source>
</evidence>
<keyword evidence="1" id="KW-0732">Signal</keyword>
<dbReference type="Proteomes" id="UP001055159">
    <property type="component" value="Chromosome"/>
</dbReference>
<name>A0ABY3UIK8_9MYCO</name>
<reference evidence="3" key="1">
    <citation type="submission" date="2022-08" db="EMBL/GenBank/DDBJ databases">
        <title>Whole genome sequencing of non-tuberculosis mycobacteria type-strains.</title>
        <authorList>
            <person name="Igarashi Y."/>
            <person name="Osugi A."/>
            <person name="Mitarai S."/>
        </authorList>
    </citation>
    <scope>NUCLEOTIDE SEQUENCE</scope>
    <source>
        <strain evidence="3">JCM 16372</strain>
    </source>
</reference>
<dbReference type="RefSeq" id="WP_043408715.1">
    <property type="nucleotide sequence ID" value="NZ_CP092427.2"/>
</dbReference>
<dbReference type="InterPro" id="IPR011051">
    <property type="entry name" value="RmlC_Cupin_sf"/>
</dbReference>
<dbReference type="PROSITE" id="PS51257">
    <property type="entry name" value="PROKAR_LIPOPROTEIN"/>
    <property type="match status" value="1"/>
</dbReference>
<evidence type="ECO:0000313" key="3">
    <source>
        <dbReference type="EMBL" id="ULP39173.1"/>
    </source>
</evidence>